<reference evidence="1" key="1">
    <citation type="submission" date="2021-01" db="EMBL/GenBank/DDBJ databases">
        <authorList>
            <consortium name="Genoscope - CEA"/>
            <person name="William W."/>
        </authorList>
    </citation>
    <scope>NUCLEOTIDE SEQUENCE</scope>
</reference>
<name>A0A8S1Q7P2_PARPR</name>
<organism evidence="1 2">
    <name type="scientific">Paramecium primaurelia</name>
    <dbReference type="NCBI Taxonomy" id="5886"/>
    <lineage>
        <taxon>Eukaryota</taxon>
        <taxon>Sar</taxon>
        <taxon>Alveolata</taxon>
        <taxon>Ciliophora</taxon>
        <taxon>Intramacronucleata</taxon>
        <taxon>Oligohymenophorea</taxon>
        <taxon>Peniculida</taxon>
        <taxon>Parameciidae</taxon>
        <taxon>Paramecium</taxon>
    </lineage>
</organism>
<evidence type="ECO:0000313" key="1">
    <source>
        <dbReference type="EMBL" id="CAD8111293.1"/>
    </source>
</evidence>
<keyword evidence="2" id="KW-1185">Reference proteome</keyword>
<gene>
    <name evidence="1" type="ORF">PPRIM_AZ9-3.1.T1470032</name>
</gene>
<proteinExistence type="predicted"/>
<evidence type="ECO:0000313" key="2">
    <source>
        <dbReference type="Proteomes" id="UP000688137"/>
    </source>
</evidence>
<dbReference type="Proteomes" id="UP000688137">
    <property type="component" value="Unassembled WGS sequence"/>
</dbReference>
<dbReference type="AlphaFoldDB" id="A0A8S1Q7P2"/>
<sequence>MNLKFGLHLESSQYLSSFIQEDKIVYFKDLDQGKRNFWQSLFYTRYHEDQLFQTQQTQSINKQDILQQKQIYNKYQNFMLIKEQLKMNLYPIDEKVYYDYVYFDGEEQKIGIIYLQLIVKWC</sequence>
<comment type="caution">
    <text evidence="1">The sequence shown here is derived from an EMBL/GenBank/DDBJ whole genome shotgun (WGS) entry which is preliminary data.</text>
</comment>
<protein>
    <submittedName>
        <fullName evidence="1">Uncharacterized protein</fullName>
    </submittedName>
</protein>
<accession>A0A8S1Q7P2</accession>
<dbReference type="EMBL" id="CAJJDM010000151">
    <property type="protein sequence ID" value="CAD8111293.1"/>
    <property type="molecule type" value="Genomic_DNA"/>
</dbReference>